<accession>A0A1M6VF35</accession>
<proteinExistence type="predicted"/>
<gene>
    <name evidence="2" type="ORF">SAMN05443637_11289</name>
</gene>
<feature type="compositionally biased region" description="Low complexity" evidence="1">
    <location>
        <begin position="84"/>
        <end position="93"/>
    </location>
</feature>
<evidence type="ECO:0000256" key="1">
    <source>
        <dbReference type="SAM" id="MobiDB-lite"/>
    </source>
</evidence>
<dbReference type="EMBL" id="FRAP01000012">
    <property type="protein sequence ID" value="SHK80090.1"/>
    <property type="molecule type" value="Genomic_DNA"/>
</dbReference>
<evidence type="ECO:0000313" key="2">
    <source>
        <dbReference type="EMBL" id="SHK80090.1"/>
    </source>
</evidence>
<evidence type="ECO:0000313" key="3">
    <source>
        <dbReference type="Proteomes" id="UP000184363"/>
    </source>
</evidence>
<protein>
    <submittedName>
        <fullName evidence="2">Uncharacterized protein</fullName>
    </submittedName>
</protein>
<feature type="region of interest" description="Disordered" evidence="1">
    <location>
        <begin position="1"/>
        <end position="127"/>
    </location>
</feature>
<feature type="compositionally biased region" description="Low complexity" evidence="1">
    <location>
        <begin position="46"/>
        <end position="66"/>
    </location>
</feature>
<organism evidence="2 3">
    <name type="scientific">Pseudonocardia thermophila</name>
    <dbReference type="NCBI Taxonomy" id="1848"/>
    <lineage>
        <taxon>Bacteria</taxon>
        <taxon>Bacillati</taxon>
        <taxon>Actinomycetota</taxon>
        <taxon>Actinomycetes</taxon>
        <taxon>Pseudonocardiales</taxon>
        <taxon>Pseudonocardiaceae</taxon>
        <taxon>Pseudonocardia</taxon>
    </lineage>
</organism>
<dbReference type="AlphaFoldDB" id="A0A1M6VF35"/>
<dbReference type="Proteomes" id="UP000184363">
    <property type="component" value="Unassembled WGS sequence"/>
</dbReference>
<feature type="region of interest" description="Disordered" evidence="1">
    <location>
        <begin position="273"/>
        <end position="304"/>
    </location>
</feature>
<name>A0A1M6VF35_PSETH</name>
<feature type="compositionally biased region" description="Basic and acidic residues" evidence="1">
    <location>
        <begin position="25"/>
        <end position="37"/>
    </location>
</feature>
<dbReference type="STRING" id="1848.SAMN05443637_11289"/>
<reference evidence="2 3" key="1">
    <citation type="submission" date="2016-11" db="EMBL/GenBank/DDBJ databases">
        <authorList>
            <person name="Jaros S."/>
            <person name="Januszkiewicz K."/>
            <person name="Wedrychowicz H."/>
        </authorList>
    </citation>
    <scope>NUCLEOTIDE SEQUENCE [LARGE SCALE GENOMIC DNA]</scope>
    <source>
        <strain evidence="2 3">DSM 43832</strain>
    </source>
</reference>
<keyword evidence="3" id="KW-1185">Reference proteome</keyword>
<sequence>MAVGPPSAILASTSCTVRTSRRGRSRDSLHHVRDSARTRLLGGPDARLAAGATRGAPRRPALSAPRRSIHNLGPGDSAPRARRSSAPSSAARRFTTHPSGRTPTIGPPVGYDGSARPADGSRTVRRPTETVRRIAGERSARRVDQPITERRETRDEWCGCGLSPDGATATPVRSGQHHVSPRGRRFTHIWGQLCGQSRRAPWTDRRDSVDNRCPAGGQLWWIAVHPRLRRSTHGGVRGGVHTPPHRPTCADGLRPHHAQGLVRLLEIFSTAKQRRNRGGEDASGRRCPPACPDDHAAITRSWPK</sequence>